<dbReference type="InterPro" id="IPR007889">
    <property type="entry name" value="HTH_Psq"/>
</dbReference>
<dbReference type="Proteomes" id="UP001652700">
    <property type="component" value="Unplaced"/>
</dbReference>
<evidence type="ECO:0000256" key="3">
    <source>
        <dbReference type="ARBA" id="ARBA00023242"/>
    </source>
</evidence>
<keyword evidence="2" id="KW-0238">DNA-binding</keyword>
<dbReference type="InterPro" id="IPR006600">
    <property type="entry name" value="HTH_CenpB_DNA-bd_dom"/>
</dbReference>
<proteinExistence type="predicted"/>
<reference evidence="5" key="1">
    <citation type="submission" date="2025-05" db="UniProtKB">
        <authorList>
            <consortium name="EnsemblMetazoa"/>
        </authorList>
    </citation>
    <scope>IDENTIFICATION</scope>
</reference>
<evidence type="ECO:0000313" key="5">
    <source>
        <dbReference type="EnsemblMetazoa" id="XP_050501719.1"/>
    </source>
</evidence>
<dbReference type="PANTHER" id="PTHR19303:SF71">
    <property type="entry name" value="ZINC FINGER PHD-TYPE DOMAIN-CONTAINING PROTEIN"/>
    <property type="match status" value="1"/>
</dbReference>
<dbReference type="PANTHER" id="PTHR19303">
    <property type="entry name" value="TRANSPOSON"/>
    <property type="match status" value="1"/>
</dbReference>
<keyword evidence="6" id="KW-1185">Reference proteome</keyword>
<dbReference type="Gene3D" id="1.10.10.60">
    <property type="entry name" value="Homeodomain-like"/>
    <property type="match status" value="1"/>
</dbReference>
<accession>A0ABM5JUV8</accession>
<dbReference type="InterPro" id="IPR009057">
    <property type="entry name" value="Homeodomain-like_sf"/>
</dbReference>
<evidence type="ECO:0000256" key="1">
    <source>
        <dbReference type="ARBA" id="ARBA00004123"/>
    </source>
</evidence>
<dbReference type="Pfam" id="PF05225">
    <property type="entry name" value="HTH_psq"/>
    <property type="match status" value="1"/>
</dbReference>
<evidence type="ECO:0000256" key="2">
    <source>
        <dbReference type="ARBA" id="ARBA00023125"/>
    </source>
</evidence>
<dbReference type="SUPFAM" id="SSF46689">
    <property type="entry name" value="Homeodomain-like"/>
    <property type="match status" value="1"/>
</dbReference>
<dbReference type="InterPro" id="IPR004875">
    <property type="entry name" value="DDE_SF_endonuclease_dom"/>
</dbReference>
<dbReference type="Pfam" id="PF03184">
    <property type="entry name" value="DDE_1"/>
    <property type="match status" value="1"/>
</dbReference>
<sequence>MELSEDSIKRKQNVLVCDKQEDSLEQHVNVQIKSELEECRLESNYTDNSLSDSYCSDDIKIEEHMLQDDIFPGMQEVEREIKQELDEHNVEVNHHRCEDLFHTPNTKKLDSERDVKLEIASTEIDHKKHCRSMKTAKLLSNIDTDTENFKMVRTYKRKTNRCDIDEDDIKKAVNDVRTGTYSCRQAASIYNIKITTLLYRLKKLKNRRGEAGDSGAEDDDDSQKFSSKYTSRQVFTNSEELLLVEYLQKCCNLNYGLNYRQVRSLAYEYALKNNKKMPKEWETNKLTGRDWILNFMKRHKNALSLRKPENTSLARIKGFNKQSVVEFYDNLEKVLTEHNFDPSRILNVDETGISTVLDQPKVIATLGQKQVGQVVSAERGSLITFVGIVTASGNSVPPVYIFPRVRMKDSFMRGTPVSSLGLCNKSGWITAELFLDVLKHIKKYLNPQPERGKNILLLLDNHHTHVTVSAVEFCRKNSRYVILSASYVQQTSTPRRWSVWRL</sequence>
<dbReference type="GeneID" id="126881477"/>
<dbReference type="EnsemblMetazoa" id="XM_050645762.1">
    <property type="protein sequence ID" value="XP_050501719.1"/>
    <property type="gene ID" value="LOC126881477"/>
</dbReference>
<feature type="domain" description="HTH CENPB-type" evidence="4">
    <location>
        <begin position="227"/>
        <end position="305"/>
    </location>
</feature>
<protein>
    <recommendedName>
        <fullName evidence="4">HTH CENPB-type domain-containing protein</fullName>
    </recommendedName>
</protein>
<evidence type="ECO:0000313" key="6">
    <source>
        <dbReference type="Proteomes" id="UP001652700"/>
    </source>
</evidence>
<dbReference type="InterPro" id="IPR050863">
    <property type="entry name" value="CenT-Element_Derived"/>
</dbReference>
<comment type="subcellular location">
    <subcellularLocation>
        <location evidence="1">Nucleus</location>
    </subcellularLocation>
</comment>
<organism evidence="5 6">
    <name type="scientific">Diabrotica virgifera virgifera</name>
    <name type="common">western corn rootworm</name>
    <dbReference type="NCBI Taxonomy" id="50390"/>
    <lineage>
        <taxon>Eukaryota</taxon>
        <taxon>Metazoa</taxon>
        <taxon>Ecdysozoa</taxon>
        <taxon>Arthropoda</taxon>
        <taxon>Hexapoda</taxon>
        <taxon>Insecta</taxon>
        <taxon>Pterygota</taxon>
        <taxon>Neoptera</taxon>
        <taxon>Endopterygota</taxon>
        <taxon>Coleoptera</taxon>
        <taxon>Polyphaga</taxon>
        <taxon>Cucujiformia</taxon>
        <taxon>Chrysomeloidea</taxon>
        <taxon>Chrysomelidae</taxon>
        <taxon>Galerucinae</taxon>
        <taxon>Diabroticina</taxon>
        <taxon>Diabroticites</taxon>
        <taxon>Diabrotica</taxon>
    </lineage>
</organism>
<dbReference type="PROSITE" id="PS51253">
    <property type="entry name" value="HTH_CENPB"/>
    <property type="match status" value="1"/>
</dbReference>
<keyword evidence="3" id="KW-0539">Nucleus</keyword>
<evidence type="ECO:0000259" key="4">
    <source>
        <dbReference type="PROSITE" id="PS51253"/>
    </source>
</evidence>
<name>A0ABM5JUV8_DIAVI</name>
<dbReference type="RefSeq" id="XP_050501719.1">
    <property type="nucleotide sequence ID" value="XM_050645762.1"/>
</dbReference>